<feature type="domain" description="Signal transduction histidine kinase internal region" evidence="2">
    <location>
        <begin position="184"/>
        <end position="262"/>
    </location>
</feature>
<dbReference type="RefSeq" id="WP_125438603.1">
    <property type="nucleotide sequence ID" value="NZ_RWIU01000004.1"/>
</dbReference>
<feature type="transmembrane region" description="Helical" evidence="1">
    <location>
        <begin position="84"/>
        <end position="107"/>
    </location>
</feature>
<reference evidence="3 4" key="1">
    <citation type="submission" date="2018-12" db="EMBL/GenBank/DDBJ databases">
        <authorList>
            <person name="Feng G."/>
            <person name="Zhu H."/>
        </authorList>
    </citation>
    <scope>NUCLEOTIDE SEQUENCE [LARGE SCALE GENOMIC DNA]</scope>
    <source>
        <strain evidence="3 4">LMG 26000</strain>
    </source>
</reference>
<name>A0A428K8R5_9BACT</name>
<accession>A0A428K8R5</accession>
<keyword evidence="1" id="KW-0472">Membrane</keyword>
<organism evidence="3 4">
    <name type="scientific">Hymenobacter perfusus</name>
    <dbReference type="NCBI Taxonomy" id="1236770"/>
    <lineage>
        <taxon>Bacteria</taxon>
        <taxon>Pseudomonadati</taxon>
        <taxon>Bacteroidota</taxon>
        <taxon>Cytophagia</taxon>
        <taxon>Cytophagales</taxon>
        <taxon>Hymenobacteraceae</taxon>
        <taxon>Hymenobacter</taxon>
    </lineage>
</organism>
<dbReference type="SUPFAM" id="SSF55874">
    <property type="entry name" value="ATPase domain of HSP90 chaperone/DNA topoisomerase II/histidine kinase"/>
    <property type="match status" value="1"/>
</dbReference>
<dbReference type="EMBL" id="RWIU01000004">
    <property type="protein sequence ID" value="RSK42759.1"/>
    <property type="molecule type" value="Genomic_DNA"/>
</dbReference>
<dbReference type="OrthoDB" id="9792992at2"/>
<dbReference type="Pfam" id="PF06580">
    <property type="entry name" value="His_kinase"/>
    <property type="match status" value="1"/>
</dbReference>
<feature type="transmembrane region" description="Helical" evidence="1">
    <location>
        <begin position="51"/>
        <end position="72"/>
    </location>
</feature>
<keyword evidence="1" id="KW-0812">Transmembrane</keyword>
<evidence type="ECO:0000313" key="3">
    <source>
        <dbReference type="EMBL" id="RSK42759.1"/>
    </source>
</evidence>
<dbReference type="InterPro" id="IPR036890">
    <property type="entry name" value="HATPase_C_sf"/>
</dbReference>
<keyword evidence="1" id="KW-1133">Transmembrane helix</keyword>
<dbReference type="PANTHER" id="PTHR34220">
    <property type="entry name" value="SENSOR HISTIDINE KINASE YPDA"/>
    <property type="match status" value="1"/>
</dbReference>
<evidence type="ECO:0000313" key="4">
    <source>
        <dbReference type="Proteomes" id="UP000270291"/>
    </source>
</evidence>
<proteinExistence type="predicted"/>
<gene>
    <name evidence="3" type="ORF">EI293_13240</name>
</gene>
<sequence length="370" mass="42615">MLDQSKGLTAILSGTNSNKNITILLHVLFWVVAYNWFAFQGRWLSGEGHPFVTMIIALDKNVVVLISFYLISYCIGLKLPTPQIWGLVLGVLTLALICYSLLAYYTYNYINTTVPTMPLYFKNLVRSLSAQGPWTFLRDPEVLYFHFEQLVLAIFVPLIIKAFRAAFQSRIKSIALEKDNLKLELNFLRSQINPHFLFNTLNSVYSLIEDKDRTAASIVFSLSNMMRYALYDSNTTEVEVDKELAFIKNYIEIQTIRHSRRLEIEMDISHQIGHQSIPPLLLINFIENAIKHGVDKLIKKAWIRIKAYRDETGAFCFSVVNSKPPQSGEEVREGIGIRNTRRRLNIIYPALHSLEIKQSETQYAVLLKIW</sequence>
<keyword evidence="4" id="KW-1185">Reference proteome</keyword>
<dbReference type="Proteomes" id="UP000270291">
    <property type="component" value="Unassembled WGS sequence"/>
</dbReference>
<feature type="transmembrane region" description="Helical" evidence="1">
    <location>
        <begin position="21"/>
        <end position="39"/>
    </location>
</feature>
<comment type="caution">
    <text evidence="3">The sequence shown here is derived from an EMBL/GenBank/DDBJ whole genome shotgun (WGS) entry which is preliminary data.</text>
</comment>
<evidence type="ECO:0000259" key="2">
    <source>
        <dbReference type="Pfam" id="PF06580"/>
    </source>
</evidence>
<dbReference type="PANTHER" id="PTHR34220:SF7">
    <property type="entry name" value="SENSOR HISTIDINE KINASE YPDA"/>
    <property type="match status" value="1"/>
</dbReference>
<dbReference type="GO" id="GO:0000155">
    <property type="term" value="F:phosphorelay sensor kinase activity"/>
    <property type="evidence" value="ECO:0007669"/>
    <property type="project" value="InterPro"/>
</dbReference>
<dbReference type="AlphaFoldDB" id="A0A428K8R5"/>
<dbReference type="InterPro" id="IPR010559">
    <property type="entry name" value="Sig_transdc_His_kin_internal"/>
</dbReference>
<protein>
    <recommendedName>
        <fullName evidence="2">Signal transduction histidine kinase internal region domain-containing protein</fullName>
    </recommendedName>
</protein>
<dbReference type="GO" id="GO:0016020">
    <property type="term" value="C:membrane"/>
    <property type="evidence" value="ECO:0007669"/>
    <property type="project" value="InterPro"/>
</dbReference>
<dbReference type="InterPro" id="IPR050640">
    <property type="entry name" value="Bact_2-comp_sensor_kinase"/>
</dbReference>
<evidence type="ECO:0000256" key="1">
    <source>
        <dbReference type="SAM" id="Phobius"/>
    </source>
</evidence>
<feature type="transmembrane region" description="Helical" evidence="1">
    <location>
        <begin position="143"/>
        <end position="163"/>
    </location>
</feature>